<dbReference type="Proteomes" id="UP001152795">
    <property type="component" value="Unassembled WGS sequence"/>
</dbReference>
<keyword evidence="2" id="KW-1185">Reference proteome</keyword>
<organism evidence="1 2">
    <name type="scientific">Paramuricea clavata</name>
    <name type="common">Red gorgonian</name>
    <name type="synonym">Violescent sea-whip</name>
    <dbReference type="NCBI Taxonomy" id="317549"/>
    <lineage>
        <taxon>Eukaryota</taxon>
        <taxon>Metazoa</taxon>
        <taxon>Cnidaria</taxon>
        <taxon>Anthozoa</taxon>
        <taxon>Octocorallia</taxon>
        <taxon>Malacalcyonacea</taxon>
        <taxon>Plexauridae</taxon>
        <taxon>Paramuricea</taxon>
    </lineage>
</organism>
<evidence type="ECO:0000313" key="2">
    <source>
        <dbReference type="Proteomes" id="UP001152795"/>
    </source>
</evidence>
<gene>
    <name evidence="1" type="ORF">PACLA_8A031817</name>
</gene>
<evidence type="ECO:0000313" key="1">
    <source>
        <dbReference type="EMBL" id="CAB4025837.1"/>
    </source>
</evidence>
<protein>
    <submittedName>
        <fullName evidence="1">Uncharacterized protein</fullName>
    </submittedName>
</protein>
<sequence>MDDYVRDVFNGEAGKRDAVSLASYHWPMVVVHTIWTLQLLVSTALLAKTLTSLQKKLDRFGSFGMKKSVCDLLDDANNDYTCSQLIAGVVFGFIGTILFFVDTFVYTTTVAR</sequence>
<reference evidence="1" key="1">
    <citation type="submission" date="2020-04" db="EMBL/GenBank/DDBJ databases">
        <authorList>
            <person name="Alioto T."/>
            <person name="Alioto T."/>
            <person name="Gomez Garrido J."/>
        </authorList>
    </citation>
    <scope>NUCLEOTIDE SEQUENCE</scope>
    <source>
        <strain evidence="1">A484AB</strain>
    </source>
</reference>
<dbReference type="AlphaFoldDB" id="A0A6S7J5Y1"/>
<proteinExistence type="predicted"/>
<comment type="caution">
    <text evidence="1">The sequence shown here is derived from an EMBL/GenBank/DDBJ whole genome shotgun (WGS) entry which is preliminary data.</text>
</comment>
<dbReference type="EMBL" id="CACRXK020013849">
    <property type="protein sequence ID" value="CAB4025837.1"/>
    <property type="molecule type" value="Genomic_DNA"/>
</dbReference>
<accession>A0A6S7J5Y1</accession>
<name>A0A6S7J5Y1_PARCT</name>